<keyword evidence="2" id="KW-0378">Hydrolase</keyword>
<feature type="compositionally biased region" description="Polar residues" evidence="4">
    <location>
        <begin position="1160"/>
        <end position="1175"/>
    </location>
</feature>
<feature type="region of interest" description="Disordered" evidence="4">
    <location>
        <begin position="1223"/>
        <end position="1242"/>
    </location>
</feature>
<evidence type="ECO:0000259" key="5">
    <source>
        <dbReference type="PROSITE" id="PS51194"/>
    </source>
</evidence>
<feature type="domain" description="Helicase C-terminal" evidence="5">
    <location>
        <begin position="969"/>
        <end position="1125"/>
    </location>
</feature>
<organism evidence="6 7">
    <name type="scientific">Meripilus lineatus</name>
    <dbReference type="NCBI Taxonomy" id="2056292"/>
    <lineage>
        <taxon>Eukaryota</taxon>
        <taxon>Fungi</taxon>
        <taxon>Dikarya</taxon>
        <taxon>Basidiomycota</taxon>
        <taxon>Agaricomycotina</taxon>
        <taxon>Agaricomycetes</taxon>
        <taxon>Polyporales</taxon>
        <taxon>Meripilaceae</taxon>
        <taxon>Meripilus</taxon>
    </lineage>
</organism>
<dbReference type="EMBL" id="JANAWD010000980">
    <property type="protein sequence ID" value="KAJ3474795.1"/>
    <property type="molecule type" value="Genomic_DNA"/>
</dbReference>
<dbReference type="InterPro" id="IPR000330">
    <property type="entry name" value="SNF2_N"/>
</dbReference>
<feature type="compositionally biased region" description="Polar residues" evidence="4">
    <location>
        <begin position="567"/>
        <end position="576"/>
    </location>
</feature>
<feature type="region of interest" description="Disordered" evidence="4">
    <location>
        <begin position="553"/>
        <end position="581"/>
    </location>
</feature>
<keyword evidence="1" id="KW-0547">Nucleotide-binding</keyword>
<dbReference type="GO" id="GO:0016787">
    <property type="term" value="F:hydrolase activity"/>
    <property type="evidence" value="ECO:0007669"/>
    <property type="project" value="UniProtKB-KW"/>
</dbReference>
<dbReference type="InterPro" id="IPR001650">
    <property type="entry name" value="Helicase_C-like"/>
</dbReference>
<name>A0AAD5URX2_9APHY</name>
<keyword evidence="7" id="KW-1185">Reference proteome</keyword>
<comment type="caution">
    <text evidence="6">The sequence shown here is derived from an EMBL/GenBank/DDBJ whole genome shotgun (WGS) entry which is preliminary data.</text>
</comment>
<dbReference type="GO" id="GO:0006281">
    <property type="term" value="P:DNA repair"/>
    <property type="evidence" value="ECO:0007669"/>
    <property type="project" value="TreeGrafter"/>
</dbReference>
<reference evidence="6" key="1">
    <citation type="submission" date="2022-07" db="EMBL/GenBank/DDBJ databases">
        <title>Genome Sequence of Physisporinus lineatus.</title>
        <authorList>
            <person name="Buettner E."/>
        </authorList>
    </citation>
    <scope>NUCLEOTIDE SEQUENCE</scope>
    <source>
        <strain evidence="6">VT162</strain>
    </source>
</reference>
<proteinExistence type="predicted"/>
<gene>
    <name evidence="6" type="ORF">NLI96_g12252</name>
</gene>
<dbReference type="Pfam" id="PF00271">
    <property type="entry name" value="Helicase_C"/>
    <property type="match status" value="1"/>
</dbReference>
<feature type="compositionally biased region" description="Basic and acidic residues" evidence="4">
    <location>
        <begin position="1185"/>
        <end position="1196"/>
    </location>
</feature>
<evidence type="ECO:0000313" key="7">
    <source>
        <dbReference type="Proteomes" id="UP001212997"/>
    </source>
</evidence>
<keyword evidence="3" id="KW-0067">ATP-binding</keyword>
<dbReference type="PROSITE" id="PS51194">
    <property type="entry name" value="HELICASE_CTER"/>
    <property type="match status" value="1"/>
</dbReference>
<dbReference type="Proteomes" id="UP001212997">
    <property type="component" value="Unassembled WGS sequence"/>
</dbReference>
<feature type="region of interest" description="Disordered" evidence="4">
    <location>
        <begin position="1156"/>
        <end position="1217"/>
    </location>
</feature>
<dbReference type="PANTHER" id="PTHR45626">
    <property type="entry name" value="TRANSCRIPTION TERMINATION FACTOR 2-RELATED"/>
    <property type="match status" value="1"/>
</dbReference>
<dbReference type="InterPro" id="IPR050628">
    <property type="entry name" value="SNF2_RAD54_helicase_TF"/>
</dbReference>
<feature type="region of interest" description="Disordered" evidence="4">
    <location>
        <begin position="339"/>
        <end position="367"/>
    </location>
</feature>
<dbReference type="PANTHER" id="PTHR45626:SF51">
    <property type="entry name" value="SNF2-RELATED DOMAIN-CONTAINING PROTEIN"/>
    <property type="match status" value="1"/>
</dbReference>
<evidence type="ECO:0000256" key="1">
    <source>
        <dbReference type="ARBA" id="ARBA00022741"/>
    </source>
</evidence>
<evidence type="ECO:0000256" key="2">
    <source>
        <dbReference type="ARBA" id="ARBA00022801"/>
    </source>
</evidence>
<dbReference type="Gene3D" id="3.40.50.10810">
    <property type="entry name" value="Tandem AAA-ATPase domain"/>
    <property type="match status" value="1"/>
</dbReference>
<protein>
    <recommendedName>
        <fullName evidence="5">Helicase C-terminal domain-containing protein</fullName>
    </recommendedName>
</protein>
<evidence type="ECO:0000256" key="3">
    <source>
        <dbReference type="ARBA" id="ARBA00022840"/>
    </source>
</evidence>
<accession>A0AAD5URX2</accession>
<feature type="region of interest" description="Disordered" evidence="4">
    <location>
        <begin position="1"/>
        <end position="22"/>
    </location>
</feature>
<feature type="compositionally biased region" description="Polar residues" evidence="4">
    <location>
        <begin position="344"/>
        <end position="358"/>
    </location>
</feature>
<dbReference type="GO" id="GO:0005634">
    <property type="term" value="C:nucleus"/>
    <property type="evidence" value="ECO:0007669"/>
    <property type="project" value="TreeGrafter"/>
</dbReference>
<sequence>MSGTHEHSWCLGGSPVPSSSHEDPLTAIENFLPAGTLSFTVQDPQGSFPTCCTEHNHSDGWHLYPGYDLLTTTISLELGARDETTFKVLDFLQEHHFLIATCHLALVESWTLFIRVYFIPHDLSGVKGSLRVRPEASVLSPARRYLRILLPLLSRDICAWKAEYDKGYLGVARPLLDRGKDEQSLAEIYNTLASPAPVLNAHYSSKKDRELVSGILDGREELEGMRSTLYLYQRRSVAAMLQKELMNSSIPDPLYVPMYGMCGQVFHFQPATMEVFAITPKVWQSRGGILCEEMGTGKTVMVLSLILSTIDQLPQPEEGVLDYRPVMTPISYTTFPFPPHSTALERTTQPRRSVQLGRSSRLGKAAEPSTAIPSLRQMLLHYLGTRPDVADLRQNQELFENLHIYKSLRNNVPFYFHNNIEPLTTHKPSRKQRDQRPKIMYLSTATLVVVPVNLLHQWESEIHKHCLDEALNVYVAKDTNTLPPATHLASRYNIRWKRIVIDEGHVSAKHTTNLTTLAKSLSVERRWIVSGTPTTNLMGLNFGEGTQLMYPEPELESPTGDVDLSDASRSMSTSERGGSEAPIRAWTTQDREDLTKLGSMMQHFLRMPQFSAEARYFSSLVIAPLMDSGGPLPGAVQALSQVMESVMIRHRIEDVESDILLPFLDQKTVLLNLGTLETQTYNVLQAIIAINAVDSERTDQDYLFHPNNAAHLHQVIENMSQAMFWHTDDNLLNVDEVVQHTPELLKRAASKDTVPQSDQELLKTALQYVQSASQDPLWRALLQHPNAFHDTTDMPRAIFRAWSNLSVPYSTWNTSLTFPPLPERRICSPERLLKLKIMLLQRPLSQTDRIMEWGKAVQSEEVARHDANLGKLLSSKSVKKMHKKERDKIQKTLLLKEMGSDKQQTKERLQAMHEAQVVADKRLRELMNDDNAGPSHPRPHFGTNTPTASSLLARSPLAQVRIGNSTSTKLNYILNDILTDETSAKFLIFSKSPLTLAYIYESLEIVGVKSLQFTSRVTLKEREQAVITFETSDTFKVFLMELKHGARGLNLISASRVIFCEPVWQADVETQAIKRVHRIGQTLPVTVKTLAIANTYEEVMVTRREELRSNLNSGRKIPSLVDDLTMRHYIANPEFLPESPPSVIKIDIPFLGKFPRPDPTLSSTNPKSTSNPHSNSRLKKKRKRHEIDVEQGRRDGPQLSTQGSQETQTQAPTRALPRVRLLVPGSSPTRPKPQAPIQASKDAVMSTGNGTVRGDGFQFKVDVGRSKGGGSGPSSGNTPTLGGTTSMGSSNKLGFAQRLQPMVILGAIKGGPRVVKKPRIRFEDDS</sequence>
<dbReference type="GO" id="GO:0008094">
    <property type="term" value="F:ATP-dependent activity, acting on DNA"/>
    <property type="evidence" value="ECO:0007669"/>
    <property type="project" value="TreeGrafter"/>
</dbReference>
<dbReference type="Pfam" id="PF00176">
    <property type="entry name" value="SNF2-rel_dom"/>
    <property type="match status" value="2"/>
</dbReference>
<dbReference type="GO" id="GO:0005524">
    <property type="term" value="F:ATP binding"/>
    <property type="evidence" value="ECO:0007669"/>
    <property type="project" value="UniProtKB-KW"/>
</dbReference>
<dbReference type="CDD" id="cd18793">
    <property type="entry name" value="SF2_C_SNF"/>
    <property type="match status" value="1"/>
</dbReference>
<dbReference type="InterPro" id="IPR038718">
    <property type="entry name" value="SNF2-like_sf"/>
</dbReference>
<feature type="region of interest" description="Disordered" evidence="4">
    <location>
        <begin position="1264"/>
        <end position="1293"/>
    </location>
</feature>
<feature type="compositionally biased region" description="Polar residues" evidence="4">
    <location>
        <begin position="1198"/>
        <end position="1212"/>
    </location>
</feature>
<dbReference type="SMART" id="SM00490">
    <property type="entry name" value="HELICc"/>
    <property type="match status" value="1"/>
</dbReference>
<dbReference type="InterPro" id="IPR049730">
    <property type="entry name" value="SNF2/RAD54-like_C"/>
</dbReference>
<evidence type="ECO:0000256" key="4">
    <source>
        <dbReference type="SAM" id="MobiDB-lite"/>
    </source>
</evidence>
<feature type="compositionally biased region" description="Low complexity" evidence="4">
    <location>
        <begin position="1274"/>
        <end position="1286"/>
    </location>
</feature>
<dbReference type="Gene3D" id="3.40.50.300">
    <property type="entry name" value="P-loop containing nucleotide triphosphate hydrolases"/>
    <property type="match status" value="1"/>
</dbReference>
<dbReference type="InterPro" id="IPR014001">
    <property type="entry name" value="Helicase_ATP-bd"/>
</dbReference>
<dbReference type="InterPro" id="IPR027417">
    <property type="entry name" value="P-loop_NTPase"/>
</dbReference>
<dbReference type="SUPFAM" id="SSF52540">
    <property type="entry name" value="P-loop containing nucleoside triphosphate hydrolases"/>
    <property type="match status" value="2"/>
</dbReference>
<evidence type="ECO:0000313" key="6">
    <source>
        <dbReference type="EMBL" id="KAJ3474795.1"/>
    </source>
</evidence>
<dbReference type="SMART" id="SM00487">
    <property type="entry name" value="DEXDc"/>
    <property type="match status" value="1"/>
</dbReference>